<gene>
    <name evidence="2" type="ORF">FSB_LOCUS15123</name>
</gene>
<feature type="compositionally biased region" description="Polar residues" evidence="1">
    <location>
        <begin position="100"/>
        <end position="123"/>
    </location>
</feature>
<sequence>MEVEVKLRLPNAIAHRHVTTILTPFYVTTHRQENNFFNGSSNELSSRRAILRLLFVDTDPRCVVTLKAKAIIVDGVSHVEEDEEVLDAAIGRECLAESANPRSTTTPRSANPRPTTMSRSANPSPKDMENRGERGEQRRKMKRREKKNRLK</sequence>
<evidence type="ECO:0000256" key="1">
    <source>
        <dbReference type="SAM" id="MobiDB-lite"/>
    </source>
</evidence>
<feature type="region of interest" description="Disordered" evidence="1">
    <location>
        <begin position="94"/>
        <end position="151"/>
    </location>
</feature>
<dbReference type="InterPro" id="IPR033469">
    <property type="entry name" value="CYTH-like_dom_sf"/>
</dbReference>
<feature type="compositionally biased region" description="Basic residues" evidence="1">
    <location>
        <begin position="139"/>
        <end position="151"/>
    </location>
</feature>
<dbReference type="AlphaFoldDB" id="A0A2N9FK06"/>
<proteinExistence type="predicted"/>
<evidence type="ECO:0000313" key="2">
    <source>
        <dbReference type="EMBL" id="SPC87241.1"/>
    </source>
</evidence>
<dbReference type="Gene3D" id="2.40.320.10">
    <property type="entry name" value="Hypothetical Protein Pfu-838710-001"/>
    <property type="match status" value="1"/>
</dbReference>
<dbReference type="EMBL" id="OIVN01000905">
    <property type="protein sequence ID" value="SPC87241.1"/>
    <property type="molecule type" value="Genomic_DNA"/>
</dbReference>
<protein>
    <recommendedName>
        <fullName evidence="3">CYTH domain-containing protein</fullName>
    </recommendedName>
</protein>
<name>A0A2N9FK06_FAGSY</name>
<dbReference type="PANTHER" id="PTHR34948">
    <property type="entry name" value="OS08G0299200 PROTEIN"/>
    <property type="match status" value="1"/>
</dbReference>
<evidence type="ECO:0008006" key="3">
    <source>
        <dbReference type="Google" id="ProtNLM"/>
    </source>
</evidence>
<reference evidence="2" key="1">
    <citation type="submission" date="2018-02" db="EMBL/GenBank/DDBJ databases">
        <authorList>
            <person name="Cohen D.B."/>
            <person name="Kent A.D."/>
        </authorList>
    </citation>
    <scope>NUCLEOTIDE SEQUENCE</scope>
</reference>
<accession>A0A2N9FK06</accession>
<dbReference type="PANTHER" id="PTHR34948:SF2">
    <property type="entry name" value="TRIPHOSPHATE TUNNEL METALLOENZYME 3"/>
    <property type="match status" value="1"/>
</dbReference>
<dbReference type="SUPFAM" id="SSF55154">
    <property type="entry name" value="CYTH-like phosphatases"/>
    <property type="match status" value="1"/>
</dbReference>
<feature type="compositionally biased region" description="Basic and acidic residues" evidence="1">
    <location>
        <begin position="126"/>
        <end position="138"/>
    </location>
</feature>
<organism evidence="2">
    <name type="scientific">Fagus sylvatica</name>
    <name type="common">Beechnut</name>
    <dbReference type="NCBI Taxonomy" id="28930"/>
    <lineage>
        <taxon>Eukaryota</taxon>
        <taxon>Viridiplantae</taxon>
        <taxon>Streptophyta</taxon>
        <taxon>Embryophyta</taxon>
        <taxon>Tracheophyta</taxon>
        <taxon>Spermatophyta</taxon>
        <taxon>Magnoliopsida</taxon>
        <taxon>eudicotyledons</taxon>
        <taxon>Gunneridae</taxon>
        <taxon>Pentapetalae</taxon>
        <taxon>rosids</taxon>
        <taxon>fabids</taxon>
        <taxon>Fagales</taxon>
        <taxon>Fagaceae</taxon>
        <taxon>Fagus</taxon>
    </lineage>
</organism>